<dbReference type="VEuPathDB" id="FungiDB:ASPFODRAFT_529078"/>
<dbReference type="EMBL" id="KV878239">
    <property type="protein sequence ID" value="OJZ88089.1"/>
    <property type="molecule type" value="Genomic_DNA"/>
</dbReference>
<organism evidence="1 2">
    <name type="scientific">Aspergillus luchuensis (strain CBS 106.47)</name>
    <dbReference type="NCBI Taxonomy" id="1137211"/>
    <lineage>
        <taxon>Eukaryota</taxon>
        <taxon>Fungi</taxon>
        <taxon>Dikarya</taxon>
        <taxon>Ascomycota</taxon>
        <taxon>Pezizomycotina</taxon>
        <taxon>Eurotiomycetes</taxon>
        <taxon>Eurotiomycetidae</taxon>
        <taxon>Eurotiales</taxon>
        <taxon>Aspergillaceae</taxon>
        <taxon>Aspergillus</taxon>
        <taxon>Aspergillus subgen. Circumdati</taxon>
    </lineage>
</organism>
<evidence type="ECO:0000313" key="2">
    <source>
        <dbReference type="Proteomes" id="UP000184063"/>
    </source>
</evidence>
<gene>
    <name evidence="1" type="ORF">ASPFODRAFT_529078</name>
</gene>
<sequence>MLITTENGSPIAIRGYAYLSRHPGMSTFSSASCVWYAPRKCSDLPQCFASP</sequence>
<dbReference type="Proteomes" id="UP000184063">
    <property type="component" value="Unassembled WGS sequence"/>
</dbReference>
<reference evidence="2" key="1">
    <citation type="journal article" date="2017" name="Genome Biol.">
        <title>Comparative genomics reveals high biological diversity and specific adaptations in the industrially and medically important fungal genus Aspergillus.</title>
        <authorList>
            <person name="de Vries R.P."/>
            <person name="Riley R."/>
            <person name="Wiebenga A."/>
            <person name="Aguilar-Osorio G."/>
            <person name="Amillis S."/>
            <person name="Uchima C.A."/>
            <person name="Anderluh G."/>
            <person name="Asadollahi M."/>
            <person name="Askin M."/>
            <person name="Barry K."/>
            <person name="Battaglia E."/>
            <person name="Bayram O."/>
            <person name="Benocci T."/>
            <person name="Braus-Stromeyer S.A."/>
            <person name="Caldana C."/>
            <person name="Canovas D."/>
            <person name="Cerqueira G.C."/>
            <person name="Chen F."/>
            <person name="Chen W."/>
            <person name="Choi C."/>
            <person name="Clum A."/>
            <person name="Dos Santos R.A."/>
            <person name="Damasio A.R."/>
            <person name="Diallinas G."/>
            <person name="Emri T."/>
            <person name="Fekete E."/>
            <person name="Flipphi M."/>
            <person name="Freyberg S."/>
            <person name="Gallo A."/>
            <person name="Gournas C."/>
            <person name="Habgood R."/>
            <person name="Hainaut M."/>
            <person name="Harispe M.L."/>
            <person name="Henrissat B."/>
            <person name="Hilden K.S."/>
            <person name="Hope R."/>
            <person name="Hossain A."/>
            <person name="Karabika E."/>
            <person name="Karaffa L."/>
            <person name="Karanyi Z."/>
            <person name="Krasevec N."/>
            <person name="Kuo A."/>
            <person name="Kusch H."/>
            <person name="LaButti K."/>
            <person name="Lagendijk E.L."/>
            <person name="Lapidus A."/>
            <person name="Levasseur A."/>
            <person name="Lindquist E."/>
            <person name="Lipzen A."/>
            <person name="Logrieco A.F."/>
            <person name="MacCabe A."/>
            <person name="Maekelae M.R."/>
            <person name="Malavazi I."/>
            <person name="Melin P."/>
            <person name="Meyer V."/>
            <person name="Mielnichuk N."/>
            <person name="Miskei M."/>
            <person name="Molnar A.P."/>
            <person name="Mule G."/>
            <person name="Ngan C.Y."/>
            <person name="Orejas M."/>
            <person name="Orosz E."/>
            <person name="Ouedraogo J.P."/>
            <person name="Overkamp K.M."/>
            <person name="Park H.-S."/>
            <person name="Perrone G."/>
            <person name="Piumi F."/>
            <person name="Punt P.J."/>
            <person name="Ram A.F."/>
            <person name="Ramon A."/>
            <person name="Rauscher S."/>
            <person name="Record E."/>
            <person name="Riano-Pachon D.M."/>
            <person name="Robert V."/>
            <person name="Roehrig J."/>
            <person name="Ruller R."/>
            <person name="Salamov A."/>
            <person name="Salih N.S."/>
            <person name="Samson R.A."/>
            <person name="Sandor E."/>
            <person name="Sanguinetti M."/>
            <person name="Schuetze T."/>
            <person name="Sepcic K."/>
            <person name="Shelest E."/>
            <person name="Sherlock G."/>
            <person name="Sophianopoulou V."/>
            <person name="Squina F.M."/>
            <person name="Sun H."/>
            <person name="Susca A."/>
            <person name="Todd R.B."/>
            <person name="Tsang A."/>
            <person name="Unkles S.E."/>
            <person name="van de Wiele N."/>
            <person name="van Rossen-Uffink D."/>
            <person name="Oliveira J.V."/>
            <person name="Vesth T.C."/>
            <person name="Visser J."/>
            <person name="Yu J.-H."/>
            <person name="Zhou M."/>
            <person name="Andersen M.R."/>
            <person name="Archer D.B."/>
            <person name="Baker S.E."/>
            <person name="Benoit I."/>
            <person name="Brakhage A.A."/>
            <person name="Braus G.H."/>
            <person name="Fischer R."/>
            <person name="Frisvad J.C."/>
            <person name="Goldman G.H."/>
            <person name="Houbraken J."/>
            <person name="Oakley B."/>
            <person name="Pocsi I."/>
            <person name="Scazzocchio C."/>
            <person name="Seiboth B."/>
            <person name="vanKuyk P.A."/>
            <person name="Wortman J."/>
            <person name="Dyer P.S."/>
            <person name="Grigoriev I.V."/>
        </authorList>
    </citation>
    <scope>NUCLEOTIDE SEQUENCE [LARGE SCALE GENOMIC DNA]</scope>
    <source>
        <strain evidence="2">CBS 106.47</strain>
    </source>
</reference>
<protein>
    <submittedName>
        <fullName evidence="1">Uncharacterized protein</fullName>
    </submittedName>
</protein>
<dbReference type="AlphaFoldDB" id="A0A1M3TMT5"/>
<name>A0A1M3TMT5_ASPLC</name>
<accession>A0A1M3TMT5</accession>
<proteinExistence type="predicted"/>
<evidence type="ECO:0000313" key="1">
    <source>
        <dbReference type="EMBL" id="OJZ88089.1"/>
    </source>
</evidence>